<evidence type="ECO:0000256" key="7">
    <source>
        <dbReference type="ARBA" id="ARBA00022741"/>
    </source>
</evidence>
<dbReference type="PROSITE" id="PS50885">
    <property type="entry name" value="HAMP"/>
    <property type="match status" value="1"/>
</dbReference>
<evidence type="ECO:0000256" key="12">
    <source>
        <dbReference type="SAM" id="Phobius"/>
    </source>
</evidence>
<dbReference type="PRINTS" id="PR00344">
    <property type="entry name" value="BCTRLSENSOR"/>
</dbReference>
<evidence type="ECO:0000256" key="1">
    <source>
        <dbReference type="ARBA" id="ARBA00000085"/>
    </source>
</evidence>
<dbReference type="Gene3D" id="1.10.287.130">
    <property type="match status" value="1"/>
</dbReference>
<proteinExistence type="predicted"/>
<dbReference type="CDD" id="cd00075">
    <property type="entry name" value="HATPase"/>
    <property type="match status" value="1"/>
</dbReference>
<dbReference type="InterPro" id="IPR036097">
    <property type="entry name" value="HisK_dim/P_sf"/>
</dbReference>
<evidence type="ECO:0000313" key="15">
    <source>
        <dbReference type="EMBL" id="REE88552.1"/>
    </source>
</evidence>
<keyword evidence="4" id="KW-1003">Cell membrane</keyword>
<evidence type="ECO:0000256" key="6">
    <source>
        <dbReference type="ARBA" id="ARBA00022679"/>
    </source>
</evidence>
<evidence type="ECO:0000256" key="10">
    <source>
        <dbReference type="ARBA" id="ARBA00023012"/>
    </source>
</evidence>
<dbReference type="Gene3D" id="3.30.565.10">
    <property type="entry name" value="Histidine kinase-like ATPase, C-terminal domain"/>
    <property type="match status" value="1"/>
</dbReference>
<dbReference type="InterPro" id="IPR005467">
    <property type="entry name" value="His_kinase_dom"/>
</dbReference>
<evidence type="ECO:0000256" key="3">
    <source>
        <dbReference type="ARBA" id="ARBA00012438"/>
    </source>
</evidence>
<dbReference type="GO" id="GO:0000155">
    <property type="term" value="F:phosphorelay sensor kinase activity"/>
    <property type="evidence" value="ECO:0007669"/>
    <property type="project" value="InterPro"/>
</dbReference>
<dbReference type="SUPFAM" id="SSF47384">
    <property type="entry name" value="Homodimeric domain of signal transducing histidine kinase"/>
    <property type="match status" value="1"/>
</dbReference>
<keyword evidence="5" id="KW-0597">Phosphoprotein</keyword>
<dbReference type="GO" id="GO:0005886">
    <property type="term" value="C:plasma membrane"/>
    <property type="evidence" value="ECO:0007669"/>
    <property type="project" value="UniProtKB-SubCell"/>
</dbReference>
<dbReference type="InterPro" id="IPR004358">
    <property type="entry name" value="Sig_transdc_His_kin-like_C"/>
</dbReference>
<dbReference type="CDD" id="cd06225">
    <property type="entry name" value="HAMP"/>
    <property type="match status" value="1"/>
</dbReference>
<dbReference type="InterPro" id="IPR050736">
    <property type="entry name" value="Sensor_HK_Regulatory"/>
</dbReference>
<evidence type="ECO:0000256" key="11">
    <source>
        <dbReference type="ARBA" id="ARBA00023136"/>
    </source>
</evidence>
<dbReference type="EMBL" id="QTTN01000008">
    <property type="protein sequence ID" value="REE88552.1"/>
    <property type="molecule type" value="Genomic_DNA"/>
</dbReference>
<feature type="transmembrane region" description="Helical" evidence="12">
    <location>
        <begin position="12"/>
        <end position="30"/>
    </location>
</feature>
<dbReference type="OrthoDB" id="335833at2"/>
<dbReference type="InterPro" id="IPR036890">
    <property type="entry name" value="HATPase_C_sf"/>
</dbReference>
<sequence length="352" mass="40076">MKQKLHFRSYLMLLNGISILIILVSVFIIYRYMLLSWNEYRIITSITIGAAIISLGVHALLIHPLAKWLRVLSDDTERVAQGDFNIDVPQIGPREFQQLAGQFNRMSSRLRNMFEKLRASEEARSELIANVSHDLRTPMASIQSFVEALQDDVIQDQATFERYLQTIRLETQRLDALIEDLFQLSRLDSGVIELRQQSIAVDSLILEVLQSHFMLLTEKRIEVKVQVPDDIGRIWVDDFEMKRALGNLLQNAIRYSPHSSTIVFEASKRSSNFVELSLKDQGPGIAEQELERVFDRFYRSDPSRGREGGGGAGLGLAIVQSIVRRHGGELGVESRLGEGSRFWLTLPPNRIV</sequence>
<keyword evidence="12" id="KW-1133">Transmembrane helix</keyword>
<dbReference type="Proteomes" id="UP000256304">
    <property type="component" value="Unassembled WGS sequence"/>
</dbReference>
<name>A0A3D9S6U4_9BACL</name>
<keyword evidence="8 15" id="KW-0418">Kinase</keyword>
<feature type="domain" description="Histidine kinase" evidence="13">
    <location>
        <begin position="130"/>
        <end position="350"/>
    </location>
</feature>
<dbReference type="PROSITE" id="PS50109">
    <property type="entry name" value="HIS_KIN"/>
    <property type="match status" value="1"/>
</dbReference>
<dbReference type="FunFam" id="1.10.287.130:FF:000008">
    <property type="entry name" value="Two-component sensor histidine kinase"/>
    <property type="match status" value="1"/>
</dbReference>
<evidence type="ECO:0000259" key="13">
    <source>
        <dbReference type="PROSITE" id="PS50109"/>
    </source>
</evidence>
<evidence type="ECO:0000256" key="2">
    <source>
        <dbReference type="ARBA" id="ARBA00004651"/>
    </source>
</evidence>
<dbReference type="SUPFAM" id="SSF55874">
    <property type="entry name" value="ATPase domain of HSP90 chaperone/DNA topoisomerase II/histidine kinase"/>
    <property type="match status" value="1"/>
</dbReference>
<accession>A0A3D9S6U4</accession>
<dbReference type="SMART" id="SM00387">
    <property type="entry name" value="HATPase_c"/>
    <property type="match status" value="1"/>
</dbReference>
<organism evidence="15 16">
    <name type="scientific">Paenibacillus taihuensis</name>
    <dbReference type="NCBI Taxonomy" id="1156355"/>
    <lineage>
        <taxon>Bacteria</taxon>
        <taxon>Bacillati</taxon>
        <taxon>Bacillota</taxon>
        <taxon>Bacilli</taxon>
        <taxon>Bacillales</taxon>
        <taxon>Paenibacillaceae</taxon>
        <taxon>Paenibacillus</taxon>
    </lineage>
</organism>
<dbReference type="CDD" id="cd00082">
    <property type="entry name" value="HisKA"/>
    <property type="match status" value="1"/>
</dbReference>
<evidence type="ECO:0000256" key="5">
    <source>
        <dbReference type="ARBA" id="ARBA00022553"/>
    </source>
</evidence>
<comment type="caution">
    <text evidence="15">The sequence shown here is derived from an EMBL/GenBank/DDBJ whole genome shotgun (WGS) entry which is preliminary data.</text>
</comment>
<dbReference type="InterPro" id="IPR003594">
    <property type="entry name" value="HATPase_dom"/>
</dbReference>
<dbReference type="RefSeq" id="WP_116188662.1">
    <property type="nucleotide sequence ID" value="NZ_QTTN01000008.1"/>
</dbReference>
<keyword evidence="10" id="KW-0902">Two-component regulatory system</keyword>
<dbReference type="Pfam" id="PF02518">
    <property type="entry name" value="HATPase_c"/>
    <property type="match status" value="1"/>
</dbReference>
<dbReference type="InterPro" id="IPR003660">
    <property type="entry name" value="HAMP_dom"/>
</dbReference>
<comment type="catalytic activity">
    <reaction evidence="1">
        <text>ATP + protein L-histidine = ADP + protein N-phospho-L-histidine.</text>
        <dbReference type="EC" id="2.7.13.3"/>
    </reaction>
</comment>
<dbReference type="SMART" id="SM00388">
    <property type="entry name" value="HisKA"/>
    <property type="match status" value="1"/>
</dbReference>
<evidence type="ECO:0000313" key="16">
    <source>
        <dbReference type="Proteomes" id="UP000256304"/>
    </source>
</evidence>
<reference evidence="15 16" key="1">
    <citation type="submission" date="2018-08" db="EMBL/GenBank/DDBJ databases">
        <title>Genomic Encyclopedia of Type Strains, Phase III (KMG-III): the genomes of soil and plant-associated and newly described type strains.</title>
        <authorList>
            <person name="Whitman W."/>
        </authorList>
    </citation>
    <scope>NUCLEOTIDE SEQUENCE [LARGE SCALE GENOMIC DNA]</scope>
    <source>
        <strain evidence="15 16">CGMCC 1.10966</strain>
    </source>
</reference>
<dbReference type="SMART" id="SM00304">
    <property type="entry name" value="HAMP"/>
    <property type="match status" value="1"/>
</dbReference>
<dbReference type="GO" id="GO:0005524">
    <property type="term" value="F:ATP binding"/>
    <property type="evidence" value="ECO:0007669"/>
    <property type="project" value="UniProtKB-KW"/>
</dbReference>
<feature type="domain" description="HAMP" evidence="14">
    <location>
        <begin position="63"/>
        <end position="115"/>
    </location>
</feature>
<dbReference type="PANTHER" id="PTHR43711">
    <property type="entry name" value="TWO-COMPONENT HISTIDINE KINASE"/>
    <property type="match status" value="1"/>
</dbReference>
<keyword evidence="12" id="KW-0812">Transmembrane</keyword>
<dbReference type="Pfam" id="PF00512">
    <property type="entry name" value="HisKA"/>
    <property type="match status" value="1"/>
</dbReference>
<keyword evidence="6" id="KW-0808">Transferase</keyword>
<keyword evidence="11 12" id="KW-0472">Membrane</keyword>
<dbReference type="Pfam" id="PF00672">
    <property type="entry name" value="HAMP"/>
    <property type="match status" value="1"/>
</dbReference>
<dbReference type="PANTHER" id="PTHR43711:SF1">
    <property type="entry name" value="HISTIDINE KINASE 1"/>
    <property type="match status" value="1"/>
</dbReference>
<dbReference type="InterPro" id="IPR003661">
    <property type="entry name" value="HisK_dim/P_dom"/>
</dbReference>
<keyword evidence="9" id="KW-0067">ATP-binding</keyword>
<evidence type="ECO:0000256" key="4">
    <source>
        <dbReference type="ARBA" id="ARBA00022475"/>
    </source>
</evidence>
<comment type="subcellular location">
    <subcellularLocation>
        <location evidence="2">Cell membrane</location>
        <topology evidence="2">Multi-pass membrane protein</topology>
    </subcellularLocation>
</comment>
<dbReference type="FunFam" id="3.30.565.10:FF:000006">
    <property type="entry name" value="Sensor histidine kinase WalK"/>
    <property type="match status" value="1"/>
</dbReference>
<evidence type="ECO:0000256" key="8">
    <source>
        <dbReference type="ARBA" id="ARBA00022777"/>
    </source>
</evidence>
<dbReference type="AlphaFoldDB" id="A0A3D9S6U4"/>
<evidence type="ECO:0000259" key="14">
    <source>
        <dbReference type="PROSITE" id="PS50885"/>
    </source>
</evidence>
<dbReference type="SUPFAM" id="SSF158472">
    <property type="entry name" value="HAMP domain-like"/>
    <property type="match status" value="1"/>
</dbReference>
<feature type="transmembrane region" description="Helical" evidence="12">
    <location>
        <begin position="42"/>
        <end position="62"/>
    </location>
</feature>
<keyword evidence="16" id="KW-1185">Reference proteome</keyword>
<evidence type="ECO:0000256" key="9">
    <source>
        <dbReference type="ARBA" id="ARBA00022840"/>
    </source>
</evidence>
<protein>
    <recommendedName>
        <fullName evidence="3">histidine kinase</fullName>
        <ecNumber evidence="3">2.7.13.3</ecNumber>
    </recommendedName>
</protein>
<keyword evidence="7" id="KW-0547">Nucleotide-binding</keyword>
<dbReference type="EC" id="2.7.13.3" evidence="3"/>
<dbReference type="Gene3D" id="6.10.340.10">
    <property type="match status" value="1"/>
</dbReference>
<gene>
    <name evidence="15" type="ORF">A8990_10848</name>
</gene>